<keyword evidence="1" id="KW-0175">Coiled coil</keyword>
<gene>
    <name evidence="2" type="ORF">WY13_02027</name>
</gene>
<name>A0A168NMB2_9CLOT</name>
<dbReference type="Proteomes" id="UP000077407">
    <property type="component" value="Unassembled WGS sequence"/>
</dbReference>
<evidence type="ECO:0000313" key="3">
    <source>
        <dbReference type="Proteomes" id="UP000077407"/>
    </source>
</evidence>
<dbReference type="EMBL" id="LITT01000023">
    <property type="protein sequence ID" value="OAA86639.1"/>
    <property type="molecule type" value="Genomic_DNA"/>
</dbReference>
<dbReference type="PATRIC" id="fig|1538.10.peg.1626"/>
<protein>
    <submittedName>
        <fullName evidence="2">Uncharacterized protein</fullName>
    </submittedName>
</protein>
<feature type="coiled-coil region" evidence="1">
    <location>
        <begin position="6"/>
        <end position="40"/>
    </location>
</feature>
<evidence type="ECO:0000313" key="2">
    <source>
        <dbReference type="EMBL" id="OAA86639.1"/>
    </source>
</evidence>
<dbReference type="RefSeq" id="WP_063555495.1">
    <property type="nucleotide sequence ID" value="NZ_LITT01000023.1"/>
</dbReference>
<organism evidence="2 3">
    <name type="scientific">Clostridium ljungdahlii</name>
    <dbReference type="NCBI Taxonomy" id="1538"/>
    <lineage>
        <taxon>Bacteria</taxon>
        <taxon>Bacillati</taxon>
        <taxon>Bacillota</taxon>
        <taxon>Clostridia</taxon>
        <taxon>Eubacteriales</taxon>
        <taxon>Clostridiaceae</taxon>
        <taxon>Clostridium</taxon>
    </lineage>
</organism>
<reference evidence="2 3" key="1">
    <citation type="journal article" date="2015" name="Biotechnol. Bioeng.">
        <title>Genome sequence and phenotypic characterization of Caulobacter segnis.</title>
        <authorList>
            <person name="Patel S."/>
            <person name="Fletcher B."/>
            <person name="Scott D.C."/>
            <person name="Ely B."/>
        </authorList>
    </citation>
    <scope>NUCLEOTIDE SEQUENCE [LARGE SCALE GENOMIC DNA]</scope>
    <source>
        <strain evidence="2 3">ERI-2</strain>
    </source>
</reference>
<dbReference type="OrthoDB" id="1928827at2"/>
<sequence length="61" mass="6971">MKENTLNLAQRDIDEALSVIESLEKAIVSDNSQNQVLKDKFHLLYDKVNELENILKSEGII</sequence>
<proteinExistence type="predicted"/>
<accession>A0A168NMB2</accession>
<evidence type="ECO:0000256" key="1">
    <source>
        <dbReference type="SAM" id="Coils"/>
    </source>
</evidence>
<comment type="caution">
    <text evidence="2">The sequence shown here is derived from an EMBL/GenBank/DDBJ whole genome shotgun (WGS) entry which is preliminary data.</text>
</comment>
<dbReference type="AlphaFoldDB" id="A0A168NMB2"/>